<dbReference type="AlphaFoldDB" id="A0A168H3G8"/>
<organism evidence="1 2">
    <name type="scientific">Akanthomyces lecanii RCEF 1005</name>
    <dbReference type="NCBI Taxonomy" id="1081108"/>
    <lineage>
        <taxon>Eukaryota</taxon>
        <taxon>Fungi</taxon>
        <taxon>Dikarya</taxon>
        <taxon>Ascomycota</taxon>
        <taxon>Pezizomycotina</taxon>
        <taxon>Sordariomycetes</taxon>
        <taxon>Hypocreomycetidae</taxon>
        <taxon>Hypocreales</taxon>
        <taxon>Cordycipitaceae</taxon>
        <taxon>Akanthomyces</taxon>
        <taxon>Cordyceps confragosa</taxon>
    </lineage>
</organism>
<proteinExistence type="predicted"/>
<accession>A0A168H3G8</accession>
<evidence type="ECO:0000313" key="1">
    <source>
        <dbReference type="EMBL" id="OAA77261.1"/>
    </source>
</evidence>
<dbReference type="OrthoDB" id="4971707at2759"/>
<dbReference type="EMBL" id="AZHF01000003">
    <property type="protein sequence ID" value="OAA77261.1"/>
    <property type="molecule type" value="Genomic_DNA"/>
</dbReference>
<reference evidence="1 2" key="1">
    <citation type="journal article" date="2016" name="Genome Biol. Evol.">
        <title>Divergent and convergent evolution of fungal pathogenicity.</title>
        <authorList>
            <person name="Shang Y."/>
            <person name="Xiao G."/>
            <person name="Zheng P."/>
            <person name="Cen K."/>
            <person name="Zhan S."/>
            <person name="Wang C."/>
        </authorList>
    </citation>
    <scope>NUCLEOTIDE SEQUENCE [LARGE SCALE GENOMIC DNA]</scope>
    <source>
        <strain evidence="1 2">RCEF 1005</strain>
    </source>
</reference>
<keyword evidence="2" id="KW-1185">Reference proteome</keyword>
<dbReference type="Proteomes" id="UP000076881">
    <property type="component" value="Unassembled WGS sequence"/>
</dbReference>
<evidence type="ECO:0000313" key="2">
    <source>
        <dbReference type="Proteomes" id="UP000076881"/>
    </source>
</evidence>
<protein>
    <submittedName>
        <fullName evidence="1">Uncharacterized protein</fullName>
    </submittedName>
</protein>
<name>A0A168H3G8_CORDF</name>
<gene>
    <name evidence="1" type="ORF">LEL_04084</name>
</gene>
<sequence length="307" mass="34376">MSHETKPLWLVQPRLDAGEYRDKLIGSVVKYPNLPTERRIPYKTETLPREMVMDLDPKPVRMRNVAFWQNRIKDARVSASFNDIMQFFAQRARASKASNAATVARMWHMDSPGEKFKALLQNKQYYDELFELLRSNHDQGYFITDIVTVANLETTESQERSGGGGTGIKVPLDPSLGVDVGAEASFHVAREKGSSVTYDEEMIVFLGYRLIRLEKLTGKRAKLRTMLMGPKYGFSVHDGSDYWPEIKDGPVPGQVEPFLGSLPVSVVVAPAESEHANGDGPASRRSNASLLDEAIVRELEFDVEVVG</sequence>
<comment type="caution">
    <text evidence="1">The sequence shown here is derived from an EMBL/GenBank/DDBJ whole genome shotgun (WGS) entry which is preliminary data.</text>
</comment>